<dbReference type="Gene3D" id="3.40.50.1700">
    <property type="entry name" value="Glycoside hydrolase family 3 C-terminal domain"/>
    <property type="match status" value="1"/>
</dbReference>
<dbReference type="Pfam" id="PF00933">
    <property type="entry name" value="Glyco_hydro_3"/>
    <property type="match status" value="1"/>
</dbReference>
<dbReference type="InterPro" id="IPR017853">
    <property type="entry name" value="GH"/>
</dbReference>
<dbReference type="SUPFAM" id="SSF51445">
    <property type="entry name" value="(Trans)glycosidases"/>
    <property type="match status" value="1"/>
</dbReference>
<protein>
    <submittedName>
        <fullName evidence="6">Beta-D-xylosidase</fullName>
    </submittedName>
</protein>
<evidence type="ECO:0000259" key="4">
    <source>
        <dbReference type="Pfam" id="PF00933"/>
    </source>
</evidence>
<dbReference type="SUPFAM" id="SSF52279">
    <property type="entry name" value="Beta-D-glucan exohydrolase, C-terminal domain"/>
    <property type="match status" value="1"/>
</dbReference>
<organism evidence="6 7">
    <name type="scientific">Quillaja saponaria</name>
    <name type="common">Soap bark tree</name>
    <dbReference type="NCBI Taxonomy" id="32244"/>
    <lineage>
        <taxon>Eukaryota</taxon>
        <taxon>Viridiplantae</taxon>
        <taxon>Streptophyta</taxon>
        <taxon>Embryophyta</taxon>
        <taxon>Tracheophyta</taxon>
        <taxon>Spermatophyta</taxon>
        <taxon>Magnoliopsida</taxon>
        <taxon>eudicotyledons</taxon>
        <taxon>Gunneridae</taxon>
        <taxon>Pentapetalae</taxon>
        <taxon>rosids</taxon>
        <taxon>fabids</taxon>
        <taxon>Fabales</taxon>
        <taxon>Quillajaceae</taxon>
        <taxon>Quillaja</taxon>
    </lineage>
</organism>
<keyword evidence="2" id="KW-0378">Hydrolase</keyword>
<evidence type="ECO:0000256" key="1">
    <source>
        <dbReference type="ARBA" id="ARBA00022729"/>
    </source>
</evidence>
<dbReference type="GO" id="GO:0045493">
    <property type="term" value="P:xylan catabolic process"/>
    <property type="evidence" value="ECO:0007669"/>
    <property type="project" value="InterPro"/>
</dbReference>
<evidence type="ECO:0000256" key="2">
    <source>
        <dbReference type="ARBA" id="ARBA00022801"/>
    </source>
</evidence>
<reference evidence="6" key="1">
    <citation type="journal article" date="2023" name="Science">
        <title>Elucidation of the pathway for biosynthesis of saponin adjuvants from the soapbark tree.</title>
        <authorList>
            <person name="Reed J."/>
            <person name="Orme A."/>
            <person name="El-Demerdash A."/>
            <person name="Owen C."/>
            <person name="Martin L.B.B."/>
            <person name="Misra R.C."/>
            <person name="Kikuchi S."/>
            <person name="Rejzek M."/>
            <person name="Martin A.C."/>
            <person name="Harkess A."/>
            <person name="Leebens-Mack J."/>
            <person name="Louveau T."/>
            <person name="Stephenson M.J."/>
            <person name="Osbourn A."/>
        </authorList>
    </citation>
    <scope>NUCLEOTIDE SEQUENCE</scope>
    <source>
        <strain evidence="6">S10</strain>
    </source>
</reference>
<dbReference type="InterPro" id="IPR001764">
    <property type="entry name" value="Glyco_hydro_3_N"/>
</dbReference>
<dbReference type="InterPro" id="IPR044993">
    <property type="entry name" value="BXL"/>
</dbReference>
<feature type="domain" description="Glycoside hydrolase family 3 N-terminal" evidence="4">
    <location>
        <begin position="66"/>
        <end position="145"/>
    </location>
</feature>
<evidence type="ECO:0000256" key="3">
    <source>
        <dbReference type="ARBA" id="ARBA00023295"/>
    </source>
</evidence>
<keyword evidence="1" id="KW-0732">Signal</keyword>
<dbReference type="GO" id="GO:0031222">
    <property type="term" value="P:arabinan catabolic process"/>
    <property type="evidence" value="ECO:0007669"/>
    <property type="project" value="TreeGrafter"/>
</dbReference>
<dbReference type="GO" id="GO:0009044">
    <property type="term" value="F:xylan 1,4-beta-xylosidase activity"/>
    <property type="evidence" value="ECO:0007669"/>
    <property type="project" value="InterPro"/>
</dbReference>
<keyword evidence="7" id="KW-1185">Reference proteome</keyword>
<comment type="caution">
    <text evidence="6">The sequence shown here is derived from an EMBL/GenBank/DDBJ whole genome shotgun (WGS) entry which is preliminary data.</text>
</comment>
<dbReference type="PANTHER" id="PTHR42721">
    <property type="entry name" value="SUGAR HYDROLASE-RELATED"/>
    <property type="match status" value="1"/>
</dbReference>
<name>A0AAD7M3C1_QUISA</name>
<feature type="domain" description="Glycoside hydrolase family 3 C-terminal" evidence="5">
    <location>
        <begin position="147"/>
        <end position="310"/>
    </location>
</feature>
<dbReference type="InterPro" id="IPR036881">
    <property type="entry name" value="Glyco_hydro_3_C_sf"/>
</dbReference>
<proteinExistence type="predicted"/>
<dbReference type="Gene3D" id="3.20.20.300">
    <property type="entry name" value="Glycoside hydrolase, family 3, N-terminal domain"/>
    <property type="match status" value="1"/>
</dbReference>
<evidence type="ECO:0000259" key="5">
    <source>
        <dbReference type="Pfam" id="PF01915"/>
    </source>
</evidence>
<evidence type="ECO:0000313" key="7">
    <source>
        <dbReference type="Proteomes" id="UP001163823"/>
    </source>
</evidence>
<dbReference type="AlphaFoldDB" id="A0AAD7M3C1"/>
<accession>A0AAD7M3C1</accession>
<dbReference type="KEGG" id="qsa:O6P43_012931"/>
<dbReference type="PANTHER" id="PTHR42721:SF11">
    <property type="entry name" value="BETA-D-XYLOSIDASE 5-RELATED"/>
    <property type="match status" value="1"/>
</dbReference>
<dbReference type="InterPro" id="IPR036962">
    <property type="entry name" value="Glyco_hydro_3_N_sf"/>
</dbReference>
<dbReference type="Proteomes" id="UP001163823">
    <property type="component" value="Chromosome 5"/>
</dbReference>
<dbReference type="EMBL" id="JARAOO010000005">
    <property type="protein sequence ID" value="KAJ7968897.1"/>
    <property type="molecule type" value="Genomic_DNA"/>
</dbReference>
<keyword evidence="3" id="KW-0326">Glycosidase</keyword>
<dbReference type="Pfam" id="PF01915">
    <property type="entry name" value="Glyco_hydro_3_C"/>
    <property type="match status" value="1"/>
</dbReference>
<dbReference type="GO" id="GO:0046556">
    <property type="term" value="F:alpha-L-arabinofuranosidase activity"/>
    <property type="evidence" value="ECO:0007669"/>
    <property type="project" value="TreeGrafter"/>
</dbReference>
<dbReference type="InterPro" id="IPR002772">
    <property type="entry name" value="Glyco_hydro_3_C"/>
</dbReference>
<gene>
    <name evidence="6" type="ORF">O6P43_012931</name>
</gene>
<evidence type="ECO:0000313" key="6">
    <source>
        <dbReference type="EMBL" id="KAJ7968897.1"/>
    </source>
</evidence>
<sequence length="393" mass="43326">MYNLGRAGLTYWSPTINVARDPRFLLACKHAAAYDVDNWLGVDRYHFDARVTEQDMVETFLRPFEMLLKQTIRGDWDLHGYIVADCDSIEVMVDYHKWLGDTKEDAVAQTLKAGLDLDCCYNYTTFTRPTAKQGKVREEDIDKSLNPSKFRNLAVVGPHANATAAMTGKYAGIPFQITAPIDGLAKYAKVMYEMGCGEVLCKNESFIFSAMKAAKNADTIVILAGLDLSVEQESLDREDLLLPGYQTQLINQVVGVSRGPVILVIMSAGGIDISFAKENENIKAILWAGYPREEGGQAIADVVFGKYNPGIPCRYSSPVEGFMIFAKVKYDMGCSEVACKNDSLIIPAMEAAKDADATIILLGLDLKFEAEFGKGGPTSSRLPKQVANACWWC</sequence>